<dbReference type="PANTHER" id="PTHR44845:SF6">
    <property type="entry name" value="BETA-ALANINE-ACTIVATING ENZYME"/>
    <property type="match status" value="1"/>
</dbReference>
<dbReference type="Proteomes" id="UP000230066">
    <property type="component" value="Unassembled WGS sequence"/>
</dbReference>
<comment type="caution">
    <text evidence="5">The sequence shown here is derived from an EMBL/GenBank/DDBJ whole genome shotgun (WGS) entry which is preliminary data.</text>
</comment>
<name>A0A4E0RCA6_FASHE</name>
<dbReference type="Gene3D" id="3.40.630.30">
    <property type="match status" value="1"/>
</dbReference>
<organism evidence="5 6">
    <name type="scientific">Fasciola hepatica</name>
    <name type="common">Liver fluke</name>
    <dbReference type="NCBI Taxonomy" id="6192"/>
    <lineage>
        <taxon>Eukaryota</taxon>
        <taxon>Metazoa</taxon>
        <taxon>Spiralia</taxon>
        <taxon>Lophotrochozoa</taxon>
        <taxon>Platyhelminthes</taxon>
        <taxon>Trematoda</taxon>
        <taxon>Digenea</taxon>
        <taxon>Plagiorchiida</taxon>
        <taxon>Echinostomata</taxon>
        <taxon>Echinostomatoidea</taxon>
        <taxon>Fasciolidae</taxon>
        <taxon>Fasciola</taxon>
    </lineage>
</organism>
<gene>
    <name evidence="5" type="ORF">D915_004265</name>
</gene>
<keyword evidence="5" id="KW-0436">Ligase</keyword>
<dbReference type="GO" id="GO:0016874">
    <property type="term" value="F:ligase activity"/>
    <property type="evidence" value="ECO:0007669"/>
    <property type="project" value="UniProtKB-KW"/>
</dbReference>
<evidence type="ECO:0000313" key="6">
    <source>
        <dbReference type="Proteomes" id="UP000230066"/>
    </source>
</evidence>
<keyword evidence="1" id="KW-0596">Phosphopantetheine</keyword>
<evidence type="ECO:0000313" key="5">
    <source>
        <dbReference type="EMBL" id="THD25073.1"/>
    </source>
</evidence>
<dbReference type="InterPro" id="IPR042099">
    <property type="entry name" value="ANL_N_sf"/>
</dbReference>
<evidence type="ECO:0000256" key="2">
    <source>
        <dbReference type="ARBA" id="ARBA00022553"/>
    </source>
</evidence>
<sequence length="1212" mass="135179">MNQMNSGKLDKHKSHPLYTVFENILTNSTSESADRPAVWHVPDPIQLFQCPAGQSGSLSLDKSSSSAIRSISFKDLNTFANRVAVTLSAEIRKSTLWGFTEQINGSKSGRCQPTASQSEAILALFMPPGIDRIVAQLASMKLHLAYLPLDRQLSIGRILQILEVIPSVMVIVARDYHERLFNEAAVVSDQTCGLRKQGEAFLTRKVESLRQAFRKISTVIWEDLVHQSRECPVYTNGAQNTSDQQVEICRASLGIPRSMCLFPDALNPVVIVLFTSGSSTSGQKMVRLRQSQLYNRLYWQWSSNVEWDSNRQWIYRPFEPRVEPLEVSLASTACMFVDAFTEMFSALFSGIPVIVPGGSECASEACVSDVRILAKLVEVFGITRITTVPVQLSIWMNQFRLIPSTDRAREFCTLRTVVVSGDILLPKLAHKFFQLFSEHPIRLLNFYGTTELAGDITAAVFHGERDVLEATRHVDAKDQAESLLEGAPFVAVGKPVANTTIYIVRRRVSDNRDGDSGQRHNSGSLTMVVSENTDPSHIPNLSILGEGEIPQIDWEAEGYGVCEKGCVGEIAVSGLAAFENSPKLFDLTNGNNENTAQEKDELNGTHFERGQSPCINFPGDLGFICPKDGLVYVCGRSDELVKINAVGFLAGDVDRLIDQMKQSSAKYPHQMSTTEIKLPRIRQTVTIPIRHPVSKIKRLVCFYTTEEPNLLSSNQTIGNFEIPRDLNQSIDLNVVEVDCAYGGPELHGPSPIELSTIIANYLPVYIRPIFVHINHIPVMSTSGKIDKQRLRTFYENSITCAPKSVDTHRSLPRMPAATAKDPAPPNLHLPDSSEVTVHENSGLGVDRIEQARMVLASVLGLDNLSTSGEQTRPRDDEDFYILGGSSLLAVLALESLRQVGFKVYLETFYHTGNIGRILRSLRLQTETGCSDVSRAEHFFGDLSTPAIRTPMPFRETSVPFRKQVHKDQDILVREWDCDTSNTTNQSAHNFDEIVDLLVEAFDRKDLVARTFELSPEDLKLAASTYLSVKRHGLGIVLTASSEGRSSNAWWAVEDVGNGKRLIGAIISLPAERVPELPKNHKLCILQRYFQFSSDMRTSELDASKTLTVIMAGVVPPVTDSERGAVRSTHAKWKRITLEILTLMETELLKLAQERNYTHIETLNTSETTKEVCLELGYTILKTTRMQQFMEAENMKSDPKYHEHCCYHMIKIL</sequence>
<feature type="domain" description="AMP-dependent synthetase/ligase" evidence="4">
    <location>
        <begin position="122"/>
        <end position="507"/>
    </location>
</feature>
<dbReference type="AlphaFoldDB" id="A0A4E0RCA6"/>
<accession>A0A4E0RCA6</accession>
<reference evidence="5" key="1">
    <citation type="submission" date="2019-03" db="EMBL/GenBank/DDBJ databases">
        <title>Improved annotation for the trematode Fasciola hepatica.</title>
        <authorList>
            <person name="Choi Y.-J."/>
            <person name="Martin J."/>
            <person name="Mitreva M."/>
        </authorList>
    </citation>
    <scope>NUCLEOTIDE SEQUENCE [LARGE SCALE GENOMIC DNA]</scope>
</reference>
<dbReference type="Pfam" id="PF00501">
    <property type="entry name" value="AMP-binding"/>
    <property type="match status" value="1"/>
</dbReference>
<evidence type="ECO:0000259" key="4">
    <source>
        <dbReference type="Pfam" id="PF00501"/>
    </source>
</evidence>
<evidence type="ECO:0000256" key="3">
    <source>
        <dbReference type="SAM" id="MobiDB-lite"/>
    </source>
</evidence>
<dbReference type="Gene3D" id="3.40.50.12780">
    <property type="entry name" value="N-terminal domain of ligase-like"/>
    <property type="match status" value="1"/>
</dbReference>
<dbReference type="SUPFAM" id="SSF56801">
    <property type="entry name" value="Acetyl-CoA synthetase-like"/>
    <property type="match status" value="1"/>
</dbReference>
<protein>
    <submittedName>
        <fullName evidence="5">AMP dependent ligase</fullName>
    </submittedName>
</protein>
<dbReference type="InterPro" id="IPR000873">
    <property type="entry name" value="AMP-dep_synth/lig_dom"/>
</dbReference>
<dbReference type="EMBL" id="JXXN02001302">
    <property type="protein sequence ID" value="THD25073.1"/>
    <property type="molecule type" value="Genomic_DNA"/>
</dbReference>
<feature type="compositionally biased region" description="Polar residues" evidence="3">
    <location>
        <begin position="519"/>
        <end position="535"/>
    </location>
</feature>
<keyword evidence="6" id="KW-1185">Reference proteome</keyword>
<proteinExistence type="predicted"/>
<dbReference type="PANTHER" id="PTHR44845">
    <property type="entry name" value="CARRIER DOMAIN-CONTAINING PROTEIN"/>
    <property type="match status" value="1"/>
</dbReference>
<evidence type="ECO:0000256" key="1">
    <source>
        <dbReference type="ARBA" id="ARBA00022450"/>
    </source>
</evidence>
<feature type="region of interest" description="Disordered" evidence="3">
    <location>
        <begin position="511"/>
        <end position="542"/>
    </location>
</feature>
<keyword evidence="2" id="KW-0597">Phosphoprotein</keyword>